<dbReference type="AlphaFoldDB" id="A0A2P2J4L1"/>
<accession>A0A2P2J4L1</accession>
<keyword evidence="1" id="KW-0812">Transmembrane</keyword>
<feature type="transmembrane region" description="Helical" evidence="1">
    <location>
        <begin position="48"/>
        <end position="67"/>
    </location>
</feature>
<keyword evidence="1" id="KW-1133">Transmembrane helix</keyword>
<reference evidence="2" key="1">
    <citation type="submission" date="2018-02" db="EMBL/GenBank/DDBJ databases">
        <title>Rhizophora mucronata_Transcriptome.</title>
        <authorList>
            <person name="Meera S.P."/>
            <person name="Sreeshan A."/>
            <person name="Augustine A."/>
        </authorList>
    </citation>
    <scope>NUCLEOTIDE SEQUENCE</scope>
    <source>
        <tissue evidence="2">Leaf</tissue>
    </source>
</reference>
<organism evidence="2">
    <name type="scientific">Rhizophora mucronata</name>
    <name type="common">Asiatic mangrove</name>
    <dbReference type="NCBI Taxonomy" id="61149"/>
    <lineage>
        <taxon>Eukaryota</taxon>
        <taxon>Viridiplantae</taxon>
        <taxon>Streptophyta</taxon>
        <taxon>Embryophyta</taxon>
        <taxon>Tracheophyta</taxon>
        <taxon>Spermatophyta</taxon>
        <taxon>Magnoliopsida</taxon>
        <taxon>eudicotyledons</taxon>
        <taxon>Gunneridae</taxon>
        <taxon>Pentapetalae</taxon>
        <taxon>rosids</taxon>
        <taxon>fabids</taxon>
        <taxon>Malpighiales</taxon>
        <taxon>Rhizophoraceae</taxon>
        <taxon>Rhizophora</taxon>
    </lineage>
</organism>
<sequence>MDCIILLVFWVERNGVIEISCVLLGESFLYSFYGLFNMKLVNSVPSFSYIKLFFFCTLQIYLSLTYLNHAPYHSPMARTTS</sequence>
<evidence type="ECO:0000313" key="2">
    <source>
        <dbReference type="EMBL" id="MBW88416.1"/>
    </source>
</evidence>
<name>A0A2P2J4L1_RHIMU</name>
<feature type="transmembrane region" description="Helical" evidence="1">
    <location>
        <begin position="16"/>
        <end position="36"/>
    </location>
</feature>
<keyword evidence="1" id="KW-0472">Membrane</keyword>
<proteinExistence type="predicted"/>
<dbReference type="EMBL" id="GGEC01007933">
    <property type="protein sequence ID" value="MBW88416.1"/>
    <property type="molecule type" value="Transcribed_RNA"/>
</dbReference>
<protein>
    <submittedName>
        <fullName evidence="2">Uncharacterized protein MANES_13G136300</fullName>
    </submittedName>
</protein>
<evidence type="ECO:0000256" key="1">
    <source>
        <dbReference type="SAM" id="Phobius"/>
    </source>
</evidence>